<dbReference type="AlphaFoldDB" id="A0A2M7XAE5"/>
<dbReference type="GO" id="GO:0046872">
    <property type="term" value="F:metal ion binding"/>
    <property type="evidence" value="ECO:0007669"/>
    <property type="project" value="UniProtKB-KW"/>
</dbReference>
<dbReference type="GO" id="GO:0006556">
    <property type="term" value="P:S-adenosylmethionine biosynthetic process"/>
    <property type="evidence" value="ECO:0007669"/>
    <property type="project" value="InterPro"/>
</dbReference>
<keyword evidence="7" id="KW-0630">Potassium</keyword>
<proteinExistence type="predicted"/>
<dbReference type="SUPFAM" id="SSF55973">
    <property type="entry name" value="S-adenosylmethionine synthetase"/>
    <property type="match status" value="1"/>
</dbReference>
<keyword evidence="1" id="KW-0554">One-carbon metabolism</keyword>
<sequence>SGAYMCRFVAKNIVAKGLAKQCLVSVAYAIGKAEPLMLEVKDEKGKSLTAFVKKNFDFRPRAIIERLNLQRPIYLQTAAYGHFGRSGFPWEQIKFGTPPRCTLVL</sequence>
<evidence type="ECO:0000256" key="4">
    <source>
        <dbReference type="ARBA" id="ARBA00022741"/>
    </source>
</evidence>
<dbReference type="InterPro" id="IPR002133">
    <property type="entry name" value="S-AdoMet_synthetase"/>
</dbReference>
<dbReference type="InterPro" id="IPR022636">
    <property type="entry name" value="S-AdoMet_synthetase_sfam"/>
</dbReference>
<keyword evidence="3" id="KW-0479">Metal-binding</keyword>
<keyword evidence="6" id="KW-0460">Magnesium</keyword>
<dbReference type="Pfam" id="PF02773">
    <property type="entry name" value="S-AdoMet_synt_C"/>
    <property type="match status" value="1"/>
</dbReference>
<evidence type="ECO:0000256" key="5">
    <source>
        <dbReference type="ARBA" id="ARBA00022840"/>
    </source>
</evidence>
<accession>A0A2M7XAE5</accession>
<feature type="non-terminal residue" evidence="9">
    <location>
        <position position="1"/>
    </location>
</feature>
<evidence type="ECO:0000313" key="10">
    <source>
        <dbReference type="Proteomes" id="UP000230484"/>
    </source>
</evidence>
<dbReference type="EC" id="2.5.1.6" evidence="9"/>
<protein>
    <submittedName>
        <fullName evidence="9">Methionine adenosyltransferase</fullName>
        <ecNumber evidence="9">2.5.1.6</ecNumber>
    </submittedName>
</protein>
<name>A0A2M7XAE5_9BACT</name>
<gene>
    <name evidence="9" type="ORF">CO176_00145</name>
</gene>
<organism evidence="9 10">
    <name type="scientific">Candidatus Woesebacteria bacterium CG_4_9_14_3_um_filter_39_10</name>
    <dbReference type="NCBI Taxonomy" id="1975056"/>
    <lineage>
        <taxon>Bacteria</taxon>
        <taxon>Candidatus Woeseibacteriota</taxon>
    </lineage>
</organism>
<comment type="caution">
    <text evidence="9">The sequence shown here is derived from an EMBL/GenBank/DDBJ whole genome shotgun (WGS) entry which is preliminary data.</text>
</comment>
<evidence type="ECO:0000256" key="7">
    <source>
        <dbReference type="ARBA" id="ARBA00022958"/>
    </source>
</evidence>
<keyword evidence="2 9" id="KW-0808">Transferase</keyword>
<feature type="domain" description="S-adenosylmethionine synthetase C-terminal" evidence="8">
    <location>
        <begin position="1"/>
        <end position="92"/>
    </location>
</feature>
<evidence type="ECO:0000256" key="3">
    <source>
        <dbReference type="ARBA" id="ARBA00022723"/>
    </source>
</evidence>
<keyword evidence="5" id="KW-0067">ATP-binding</keyword>
<dbReference type="GO" id="GO:0006730">
    <property type="term" value="P:one-carbon metabolic process"/>
    <property type="evidence" value="ECO:0007669"/>
    <property type="project" value="UniProtKB-KW"/>
</dbReference>
<dbReference type="PANTHER" id="PTHR11964">
    <property type="entry name" value="S-ADENOSYLMETHIONINE SYNTHETASE"/>
    <property type="match status" value="1"/>
</dbReference>
<dbReference type="EMBL" id="PFWW01000003">
    <property type="protein sequence ID" value="PJA43133.1"/>
    <property type="molecule type" value="Genomic_DNA"/>
</dbReference>
<dbReference type="Proteomes" id="UP000230484">
    <property type="component" value="Unassembled WGS sequence"/>
</dbReference>
<dbReference type="Gene3D" id="3.30.300.10">
    <property type="match status" value="1"/>
</dbReference>
<dbReference type="GO" id="GO:0004478">
    <property type="term" value="F:methionine adenosyltransferase activity"/>
    <property type="evidence" value="ECO:0007669"/>
    <property type="project" value="UniProtKB-EC"/>
</dbReference>
<dbReference type="GO" id="GO:0005524">
    <property type="term" value="F:ATP binding"/>
    <property type="evidence" value="ECO:0007669"/>
    <property type="project" value="UniProtKB-KW"/>
</dbReference>
<evidence type="ECO:0000256" key="2">
    <source>
        <dbReference type="ARBA" id="ARBA00022679"/>
    </source>
</evidence>
<reference evidence="10" key="1">
    <citation type="submission" date="2017-09" db="EMBL/GenBank/DDBJ databases">
        <title>Depth-based differentiation of microbial function through sediment-hosted aquifers and enrichment of novel symbionts in the deep terrestrial subsurface.</title>
        <authorList>
            <person name="Probst A.J."/>
            <person name="Ladd B."/>
            <person name="Jarett J.K."/>
            <person name="Geller-Mcgrath D.E."/>
            <person name="Sieber C.M.K."/>
            <person name="Emerson J.B."/>
            <person name="Anantharaman K."/>
            <person name="Thomas B.C."/>
            <person name="Malmstrom R."/>
            <person name="Stieglmeier M."/>
            <person name="Klingl A."/>
            <person name="Woyke T."/>
            <person name="Ryan C.M."/>
            <person name="Banfield J.F."/>
        </authorList>
    </citation>
    <scope>NUCLEOTIDE SEQUENCE [LARGE SCALE GENOMIC DNA]</scope>
</reference>
<evidence type="ECO:0000313" key="9">
    <source>
        <dbReference type="EMBL" id="PJA43133.1"/>
    </source>
</evidence>
<evidence type="ECO:0000259" key="8">
    <source>
        <dbReference type="Pfam" id="PF02773"/>
    </source>
</evidence>
<dbReference type="InterPro" id="IPR022630">
    <property type="entry name" value="S-AdoMet_synt_C"/>
</dbReference>
<evidence type="ECO:0000256" key="1">
    <source>
        <dbReference type="ARBA" id="ARBA00022563"/>
    </source>
</evidence>
<keyword evidence="4" id="KW-0547">Nucleotide-binding</keyword>
<evidence type="ECO:0000256" key="6">
    <source>
        <dbReference type="ARBA" id="ARBA00022842"/>
    </source>
</evidence>